<feature type="chain" id="PRO_5044781538" evidence="1">
    <location>
        <begin position="29"/>
        <end position="114"/>
    </location>
</feature>
<comment type="caution">
    <text evidence="2">The sequence shown here is derived from an EMBL/GenBank/DDBJ whole genome shotgun (WGS) entry which is preliminary data.</text>
</comment>
<feature type="signal peptide" evidence="1">
    <location>
        <begin position="1"/>
        <end position="28"/>
    </location>
</feature>
<dbReference type="Proteomes" id="UP001608902">
    <property type="component" value="Unassembled WGS sequence"/>
</dbReference>
<accession>A0ABD6EPI1</accession>
<dbReference type="EMBL" id="JBGFUD010006742">
    <property type="protein sequence ID" value="MFH4981181.1"/>
    <property type="molecule type" value="Genomic_DNA"/>
</dbReference>
<sequence length="114" mass="12557">MPATMKRQSDTALLLICFLLISMQMVIAERDVIDGNADITGYGRSVSNEQTQSILIENSSSTTQQTISSTPISIFTTSSLHRPVFGFKLPLPPVERDAISKGRCTFGKVYKPIF</sequence>
<organism evidence="2 3">
    <name type="scientific">Gnathostoma spinigerum</name>
    <dbReference type="NCBI Taxonomy" id="75299"/>
    <lineage>
        <taxon>Eukaryota</taxon>
        <taxon>Metazoa</taxon>
        <taxon>Ecdysozoa</taxon>
        <taxon>Nematoda</taxon>
        <taxon>Chromadorea</taxon>
        <taxon>Rhabditida</taxon>
        <taxon>Spirurina</taxon>
        <taxon>Gnathostomatomorpha</taxon>
        <taxon>Gnathostomatoidea</taxon>
        <taxon>Gnathostomatidae</taxon>
        <taxon>Gnathostoma</taxon>
    </lineage>
</organism>
<reference evidence="2 3" key="1">
    <citation type="submission" date="2024-08" db="EMBL/GenBank/DDBJ databases">
        <title>Gnathostoma spinigerum genome.</title>
        <authorList>
            <person name="Gonzalez-Bertolin B."/>
            <person name="Monzon S."/>
            <person name="Zaballos A."/>
            <person name="Jimenez P."/>
            <person name="Dekumyoy P."/>
            <person name="Varona S."/>
            <person name="Cuesta I."/>
            <person name="Sumanam S."/>
            <person name="Adisakwattana P."/>
            <person name="Gasser R.B."/>
            <person name="Hernandez-Gonzalez A."/>
            <person name="Young N.D."/>
            <person name="Perteguer M.J."/>
        </authorList>
    </citation>
    <scope>NUCLEOTIDE SEQUENCE [LARGE SCALE GENOMIC DNA]</scope>
    <source>
        <strain evidence="2">AL3</strain>
        <tissue evidence="2">Liver</tissue>
    </source>
</reference>
<keyword evidence="3" id="KW-1185">Reference proteome</keyword>
<gene>
    <name evidence="2" type="ORF">AB6A40_007890</name>
</gene>
<protein>
    <submittedName>
        <fullName evidence="2">Uncharacterized protein</fullName>
    </submittedName>
</protein>
<evidence type="ECO:0000256" key="1">
    <source>
        <dbReference type="SAM" id="SignalP"/>
    </source>
</evidence>
<keyword evidence="1" id="KW-0732">Signal</keyword>
<evidence type="ECO:0000313" key="3">
    <source>
        <dbReference type="Proteomes" id="UP001608902"/>
    </source>
</evidence>
<proteinExistence type="predicted"/>
<evidence type="ECO:0000313" key="2">
    <source>
        <dbReference type="EMBL" id="MFH4981181.1"/>
    </source>
</evidence>
<name>A0ABD6EPI1_9BILA</name>
<dbReference type="AlphaFoldDB" id="A0ABD6EPI1"/>